<dbReference type="Proteomes" id="UP000838756">
    <property type="component" value="Unassembled WGS sequence"/>
</dbReference>
<protein>
    <submittedName>
        <fullName evidence="1">Jg2947 protein</fullName>
    </submittedName>
</protein>
<sequence length="74" mass="8374">MLPSTAMPRSVISGPADSERLWTIDGNVSKLQIITTMRVRSQLKLKPPVYTKHVQAITKRQDEDERANKDTPIN</sequence>
<reference evidence="1" key="1">
    <citation type="submission" date="2022-03" db="EMBL/GenBank/DDBJ databases">
        <authorList>
            <person name="Lindestad O."/>
        </authorList>
    </citation>
    <scope>NUCLEOTIDE SEQUENCE</scope>
</reference>
<name>A0A8S4SDJ7_9NEOP</name>
<evidence type="ECO:0000313" key="1">
    <source>
        <dbReference type="EMBL" id="CAH2267219.1"/>
    </source>
</evidence>
<keyword evidence="2" id="KW-1185">Reference proteome</keyword>
<dbReference type="EMBL" id="CAKXAJ010026348">
    <property type="protein sequence ID" value="CAH2267219.1"/>
    <property type="molecule type" value="Genomic_DNA"/>
</dbReference>
<proteinExistence type="predicted"/>
<accession>A0A8S4SDJ7</accession>
<dbReference type="AlphaFoldDB" id="A0A8S4SDJ7"/>
<evidence type="ECO:0000313" key="2">
    <source>
        <dbReference type="Proteomes" id="UP000838756"/>
    </source>
</evidence>
<organism evidence="1 2">
    <name type="scientific">Pararge aegeria aegeria</name>
    <dbReference type="NCBI Taxonomy" id="348720"/>
    <lineage>
        <taxon>Eukaryota</taxon>
        <taxon>Metazoa</taxon>
        <taxon>Ecdysozoa</taxon>
        <taxon>Arthropoda</taxon>
        <taxon>Hexapoda</taxon>
        <taxon>Insecta</taxon>
        <taxon>Pterygota</taxon>
        <taxon>Neoptera</taxon>
        <taxon>Endopterygota</taxon>
        <taxon>Lepidoptera</taxon>
        <taxon>Glossata</taxon>
        <taxon>Ditrysia</taxon>
        <taxon>Papilionoidea</taxon>
        <taxon>Nymphalidae</taxon>
        <taxon>Satyrinae</taxon>
        <taxon>Satyrini</taxon>
        <taxon>Parargina</taxon>
        <taxon>Pararge</taxon>
    </lineage>
</organism>
<comment type="caution">
    <text evidence="1">The sequence shown here is derived from an EMBL/GenBank/DDBJ whole genome shotgun (WGS) entry which is preliminary data.</text>
</comment>
<gene>
    <name evidence="1" type="primary">jg2947</name>
    <name evidence="1" type="ORF">PAEG_LOCUS25783</name>
</gene>